<keyword evidence="1" id="KW-1133">Transmembrane helix</keyword>
<name>A0ABV7YZL4_9BACT</name>
<feature type="transmembrane region" description="Helical" evidence="1">
    <location>
        <begin position="21"/>
        <end position="43"/>
    </location>
</feature>
<sequence length="58" mass="6890">METIFWICVKLMQVVSSAIGITYQQLNVILFVIIHPIITVVLYKKYKKYKKLWSETQV</sequence>
<reference evidence="3" key="1">
    <citation type="journal article" date="2019" name="Int. J. Syst. Evol. Microbiol.">
        <title>The Global Catalogue of Microorganisms (GCM) 10K type strain sequencing project: providing services to taxonomists for standard genome sequencing and annotation.</title>
        <authorList>
            <consortium name="The Broad Institute Genomics Platform"/>
            <consortium name="The Broad Institute Genome Sequencing Center for Infectious Disease"/>
            <person name="Wu L."/>
            <person name="Ma J."/>
        </authorList>
    </citation>
    <scope>NUCLEOTIDE SEQUENCE [LARGE SCALE GENOMIC DNA]</scope>
    <source>
        <strain evidence="3">CECT 7956</strain>
    </source>
</reference>
<organism evidence="2 3">
    <name type="scientific">Lacihabitans lacunae</name>
    <dbReference type="NCBI Taxonomy" id="1028214"/>
    <lineage>
        <taxon>Bacteria</taxon>
        <taxon>Pseudomonadati</taxon>
        <taxon>Bacteroidota</taxon>
        <taxon>Cytophagia</taxon>
        <taxon>Cytophagales</taxon>
        <taxon>Leadbetterellaceae</taxon>
        <taxon>Lacihabitans</taxon>
    </lineage>
</organism>
<proteinExistence type="predicted"/>
<protein>
    <submittedName>
        <fullName evidence="2">Uncharacterized protein</fullName>
    </submittedName>
</protein>
<gene>
    <name evidence="2" type="ORF">ACFOOI_12150</name>
</gene>
<keyword evidence="1" id="KW-0812">Transmembrane</keyword>
<keyword evidence="3" id="KW-1185">Reference proteome</keyword>
<evidence type="ECO:0000313" key="2">
    <source>
        <dbReference type="EMBL" id="MFC3811408.1"/>
    </source>
</evidence>
<evidence type="ECO:0000313" key="3">
    <source>
        <dbReference type="Proteomes" id="UP001595616"/>
    </source>
</evidence>
<dbReference type="RefSeq" id="WP_379838249.1">
    <property type="nucleotide sequence ID" value="NZ_JBHRYQ010000001.1"/>
</dbReference>
<accession>A0ABV7YZL4</accession>
<evidence type="ECO:0000256" key="1">
    <source>
        <dbReference type="SAM" id="Phobius"/>
    </source>
</evidence>
<keyword evidence="1" id="KW-0472">Membrane</keyword>
<dbReference type="Proteomes" id="UP001595616">
    <property type="component" value="Unassembled WGS sequence"/>
</dbReference>
<dbReference type="EMBL" id="JBHRYQ010000001">
    <property type="protein sequence ID" value="MFC3811408.1"/>
    <property type="molecule type" value="Genomic_DNA"/>
</dbReference>
<comment type="caution">
    <text evidence="2">The sequence shown here is derived from an EMBL/GenBank/DDBJ whole genome shotgun (WGS) entry which is preliminary data.</text>
</comment>